<feature type="region of interest" description="Disordered" evidence="1">
    <location>
        <begin position="1"/>
        <end position="40"/>
    </location>
</feature>
<feature type="compositionally biased region" description="Polar residues" evidence="1">
    <location>
        <begin position="27"/>
        <end position="39"/>
    </location>
</feature>
<proteinExistence type="predicted"/>
<dbReference type="EMBL" id="CAKXAJ010024890">
    <property type="protein sequence ID" value="CAH2232339.1"/>
    <property type="molecule type" value="Genomic_DNA"/>
</dbReference>
<evidence type="ECO:0000313" key="3">
    <source>
        <dbReference type="Proteomes" id="UP000838756"/>
    </source>
</evidence>
<feature type="compositionally biased region" description="Low complexity" evidence="1">
    <location>
        <begin position="15"/>
        <end position="26"/>
    </location>
</feature>
<gene>
    <name evidence="2" type="primary">jg15865</name>
    <name evidence="2" type="ORF">PAEG_LOCUS10609</name>
</gene>
<organism evidence="2 3">
    <name type="scientific">Pararge aegeria aegeria</name>
    <dbReference type="NCBI Taxonomy" id="348720"/>
    <lineage>
        <taxon>Eukaryota</taxon>
        <taxon>Metazoa</taxon>
        <taxon>Ecdysozoa</taxon>
        <taxon>Arthropoda</taxon>
        <taxon>Hexapoda</taxon>
        <taxon>Insecta</taxon>
        <taxon>Pterygota</taxon>
        <taxon>Neoptera</taxon>
        <taxon>Endopterygota</taxon>
        <taxon>Lepidoptera</taxon>
        <taxon>Glossata</taxon>
        <taxon>Ditrysia</taxon>
        <taxon>Papilionoidea</taxon>
        <taxon>Nymphalidae</taxon>
        <taxon>Satyrinae</taxon>
        <taxon>Satyrini</taxon>
        <taxon>Parargina</taxon>
        <taxon>Pararge</taxon>
    </lineage>
</organism>
<comment type="caution">
    <text evidence="2">The sequence shown here is derived from an EMBL/GenBank/DDBJ whole genome shotgun (WGS) entry which is preliminary data.</text>
</comment>
<dbReference type="AlphaFoldDB" id="A0A8S4R842"/>
<dbReference type="Proteomes" id="UP000838756">
    <property type="component" value="Unassembled WGS sequence"/>
</dbReference>
<sequence length="111" mass="12104">MEHYVIGPRTESRSSRLTSSRCSSPSQLKTKPTTNSSYTRDYFYPVPDEEPIVFSPGMVNGDSNPNSALSTTAHSSRTDPPVQRHYAHGALPLGLVMQRGGDATQAGEEYS</sequence>
<feature type="compositionally biased region" description="Polar residues" evidence="1">
    <location>
        <begin position="61"/>
        <end position="75"/>
    </location>
</feature>
<name>A0A8S4R842_9NEOP</name>
<protein>
    <submittedName>
        <fullName evidence="2">Jg15865 protein</fullName>
    </submittedName>
</protein>
<evidence type="ECO:0000313" key="2">
    <source>
        <dbReference type="EMBL" id="CAH2232339.1"/>
    </source>
</evidence>
<evidence type="ECO:0000256" key="1">
    <source>
        <dbReference type="SAM" id="MobiDB-lite"/>
    </source>
</evidence>
<keyword evidence="3" id="KW-1185">Reference proteome</keyword>
<feature type="region of interest" description="Disordered" evidence="1">
    <location>
        <begin position="56"/>
        <end position="82"/>
    </location>
</feature>
<accession>A0A8S4R842</accession>
<reference evidence="2" key="1">
    <citation type="submission" date="2022-03" db="EMBL/GenBank/DDBJ databases">
        <authorList>
            <person name="Lindestad O."/>
        </authorList>
    </citation>
    <scope>NUCLEOTIDE SEQUENCE</scope>
</reference>